<dbReference type="EMBL" id="CYZV01000004">
    <property type="protein sequence ID" value="CUN69158.1"/>
    <property type="molecule type" value="Genomic_DNA"/>
</dbReference>
<dbReference type="InterPro" id="IPR027434">
    <property type="entry name" value="Homing_endonucl"/>
</dbReference>
<dbReference type="InterPro" id="IPR010332">
    <property type="entry name" value="ATPase_terminase-su_N"/>
</dbReference>
<feature type="domain" description="Terminase ATPase subunit N-terminal" evidence="1">
    <location>
        <begin position="6"/>
        <end position="40"/>
    </location>
</feature>
<organism evidence="2 3">
    <name type="scientific">Clostridium disporicum</name>
    <dbReference type="NCBI Taxonomy" id="84024"/>
    <lineage>
        <taxon>Bacteria</taxon>
        <taxon>Bacillati</taxon>
        <taxon>Bacillota</taxon>
        <taxon>Clostridia</taxon>
        <taxon>Eubacteriales</taxon>
        <taxon>Clostridiaceae</taxon>
        <taxon>Clostridium</taxon>
    </lineage>
</organism>
<sequence>MKYSVETKKKAIEYYLVGYSAQKVACLIGANEATIRKWINEAKMKCGKNPSYYVSLTSRHMCESLSNYGIVPQKTGFEIFPDNIPKVYIRDFIRGVFDGDGITDIRRFRSGFVGSNNLVNRILVELNRCDLSIFNTKSKNICYFLGGKKFSRELFEYMYNDSTLYLKRKYERMKYICNN</sequence>
<dbReference type="OrthoDB" id="961985at2"/>
<name>A0A173Z247_9CLOT</name>
<accession>A0A173Z247</accession>
<proteinExistence type="predicted"/>
<evidence type="ECO:0000313" key="2">
    <source>
        <dbReference type="EMBL" id="CUN69158.1"/>
    </source>
</evidence>
<dbReference type="SUPFAM" id="SSF46689">
    <property type="entry name" value="Homeodomain-like"/>
    <property type="match status" value="1"/>
</dbReference>
<gene>
    <name evidence="2" type="ORF">ERS852470_00493</name>
</gene>
<dbReference type="RefSeq" id="WP_055275249.1">
    <property type="nucleotide sequence ID" value="NZ_CYZV01000004.1"/>
</dbReference>
<dbReference type="AlphaFoldDB" id="A0A173Z247"/>
<dbReference type="Proteomes" id="UP000095558">
    <property type="component" value="Unassembled WGS sequence"/>
</dbReference>
<protein>
    <recommendedName>
        <fullName evidence="1">Terminase ATPase subunit N-terminal domain-containing protein</fullName>
    </recommendedName>
</protein>
<dbReference type="Pfam" id="PF06056">
    <property type="entry name" value="Terminase_5"/>
    <property type="match status" value="1"/>
</dbReference>
<dbReference type="SUPFAM" id="SSF55608">
    <property type="entry name" value="Homing endonucleases"/>
    <property type="match status" value="1"/>
</dbReference>
<evidence type="ECO:0000259" key="1">
    <source>
        <dbReference type="Pfam" id="PF06056"/>
    </source>
</evidence>
<reference evidence="2 3" key="1">
    <citation type="submission" date="2015-09" db="EMBL/GenBank/DDBJ databases">
        <authorList>
            <consortium name="Pathogen Informatics"/>
        </authorList>
    </citation>
    <scope>NUCLEOTIDE SEQUENCE [LARGE SCALE GENOMIC DNA]</scope>
    <source>
        <strain evidence="2 3">2789STDY5834855</strain>
    </source>
</reference>
<evidence type="ECO:0000313" key="3">
    <source>
        <dbReference type="Proteomes" id="UP000095558"/>
    </source>
</evidence>
<dbReference type="InterPro" id="IPR009057">
    <property type="entry name" value="Homeodomain-like_sf"/>
</dbReference>